<dbReference type="NCBIfam" id="NF009751">
    <property type="entry name" value="PRK13261.1-1"/>
    <property type="match status" value="1"/>
</dbReference>
<dbReference type="InterPro" id="IPR007864">
    <property type="entry name" value="UreE_C_dom"/>
</dbReference>
<dbReference type="Pfam" id="PF05194">
    <property type="entry name" value="UreE_C"/>
    <property type="match status" value="1"/>
</dbReference>
<reference evidence="9" key="1">
    <citation type="journal article" date="2019" name="Int. J. Syst. Evol. Microbiol.">
        <title>The Global Catalogue of Microorganisms (GCM) 10K type strain sequencing project: providing services to taxonomists for standard genome sequencing and annotation.</title>
        <authorList>
            <consortium name="The Broad Institute Genomics Platform"/>
            <consortium name="The Broad Institute Genome Sequencing Center for Infectious Disease"/>
            <person name="Wu L."/>
            <person name="Ma J."/>
        </authorList>
    </citation>
    <scope>NUCLEOTIDE SEQUENCE [LARGE SCALE GENOMIC DNA]</scope>
    <source>
        <strain evidence="9">JCM 17551</strain>
    </source>
</reference>
<feature type="domain" description="UreE urease accessory N-terminal" evidence="7">
    <location>
        <begin position="10"/>
        <end position="73"/>
    </location>
</feature>
<comment type="subcellular location">
    <subcellularLocation>
        <location evidence="1 5">Cytoplasm</location>
    </subcellularLocation>
</comment>
<keyword evidence="3 5" id="KW-0533">Nickel</keyword>
<evidence type="ECO:0000256" key="4">
    <source>
        <dbReference type="ARBA" id="ARBA00023186"/>
    </source>
</evidence>
<comment type="similarity">
    <text evidence="5">Belongs to the UreE family.</text>
</comment>
<evidence type="ECO:0000256" key="1">
    <source>
        <dbReference type="ARBA" id="ARBA00004496"/>
    </source>
</evidence>
<dbReference type="Gene3D" id="3.30.70.790">
    <property type="entry name" value="UreE, C-terminal domain"/>
    <property type="match status" value="1"/>
</dbReference>
<keyword evidence="4 5" id="KW-0143">Chaperone</keyword>
<evidence type="ECO:0000313" key="9">
    <source>
        <dbReference type="Proteomes" id="UP001501565"/>
    </source>
</evidence>
<dbReference type="InterPro" id="IPR012406">
    <property type="entry name" value="UreE"/>
</dbReference>
<dbReference type="Gene3D" id="2.60.260.20">
    <property type="entry name" value="Urease metallochaperone UreE, N-terminal domain"/>
    <property type="match status" value="1"/>
</dbReference>
<dbReference type="RefSeq" id="WP_344798578.1">
    <property type="nucleotide sequence ID" value="NZ_BAABBN010000007.1"/>
</dbReference>
<comment type="caution">
    <text evidence="8">The sequence shown here is derived from an EMBL/GenBank/DDBJ whole genome shotgun (WGS) entry which is preliminary data.</text>
</comment>
<accession>A0ABP7MP06</accession>
<name>A0ABP7MP06_9GAMM</name>
<dbReference type="InterPro" id="IPR036118">
    <property type="entry name" value="UreE_N_sf"/>
</dbReference>
<keyword evidence="9" id="KW-1185">Reference proteome</keyword>
<evidence type="ECO:0000256" key="2">
    <source>
        <dbReference type="ARBA" id="ARBA00022490"/>
    </source>
</evidence>
<evidence type="ECO:0000313" key="8">
    <source>
        <dbReference type="EMBL" id="GAA3925804.1"/>
    </source>
</evidence>
<dbReference type="SMART" id="SM00988">
    <property type="entry name" value="UreE_N"/>
    <property type="match status" value="1"/>
</dbReference>
<evidence type="ECO:0000256" key="3">
    <source>
        <dbReference type="ARBA" id="ARBA00022596"/>
    </source>
</evidence>
<dbReference type="Pfam" id="PF02814">
    <property type="entry name" value="UreE_N"/>
    <property type="match status" value="1"/>
</dbReference>
<evidence type="ECO:0000256" key="6">
    <source>
        <dbReference type="SAM" id="MobiDB-lite"/>
    </source>
</evidence>
<dbReference type="EMBL" id="BAABBN010000007">
    <property type="protein sequence ID" value="GAA3925804.1"/>
    <property type="molecule type" value="Genomic_DNA"/>
</dbReference>
<proteinExistence type="inferred from homology"/>
<sequence length="175" mass="19704">MITVTEKLSLAEVAEWERSGGEVKDIIRLPFDERKRGRLKTETESGQAVGIFVERGDVMRDGTLLRAESGAVYRVKSADEEVTTASTEDSHLFARACYHLGNRHVPLQVGEGWLRYQNDYVLDDMLRQLGLTVIQEQAPFEPENGAYGEHAHGGHSHHHNELDDPSHGHAHHHHN</sequence>
<evidence type="ECO:0000259" key="7">
    <source>
        <dbReference type="SMART" id="SM00988"/>
    </source>
</evidence>
<dbReference type="HAMAP" id="MF_00822">
    <property type="entry name" value="UreE"/>
    <property type="match status" value="1"/>
</dbReference>
<dbReference type="SUPFAM" id="SSF69737">
    <property type="entry name" value="Urease metallochaperone UreE, C-terminal domain"/>
    <property type="match status" value="1"/>
</dbReference>
<organism evidence="8 9">
    <name type="scientific">Litoribacillus peritrichatus</name>
    <dbReference type="NCBI Taxonomy" id="718191"/>
    <lineage>
        <taxon>Bacteria</taxon>
        <taxon>Pseudomonadati</taxon>
        <taxon>Pseudomonadota</taxon>
        <taxon>Gammaproteobacteria</taxon>
        <taxon>Oceanospirillales</taxon>
        <taxon>Oceanospirillaceae</taxon>
        <taxon>Litoribacillus</taxon>
    </lineage>
</organism>
<dbReference type="Proteomes" id="UP001501565">
    <property type="component" value="Unassembled WGS sequence"/>
</dbReference>
<dbReference type="SUPFAM" id="SSF69287">
    <property type="entry name" value="Urease metallochaperone UreE, N-terminal domain"/>
    <property type="match status" value="1"/>
</dbReference>
<evidence type="ECO:0000256" key="5">
    <source>
        <dbReference type="HAMAP-Rule" id="MF_00822"/>
    </source>
</evidence>
<protein>
    <recommendedName>
        <fullName evidence="5">Urease accessory protein UreE</fullName>
    </recommendedName>
</protein>
<dbReference type="InterPro" id="IPR004029">
    <property type="entry name" value="UreE_N"/>
</dbReference>
<comment type="function">
    <text evidence="5">Involved in urease metallocenter assembly. Binds nickel. Probably functions as a nickel donor during metallocenter assembly.</text>
</comment>
<dbReference type="CDD" id="cd00571">
    <property type="entry name" value="UreE"/>
    <property type="match status" value="1"/>
</dbReference>
<keyword evidence="2 5" id="KW-0963">Cytoplasm</keyword>
<gene>
    <name evidence="5 8" type="primary">ureE</name>
    <name evidence="8" type="ORF">GCM10022277_22370</name>
</gene>
<feature type="region of interest" description="Disordered" evidence="6">
    <location>
        <begin position="143"/>
        <end position="175"/>
    </location>
</feature>